<feature type="region of interest" description="Disordered" evidence="1">
    <location>
        <begin position="129"/>
        <end position="163"/>
    </location>
</feature>
<dbReference type="Pfam" id="PF13843">
    <property type="entry name" value="DDE_Tnp_1_7"/>
    <property type="match status" value="1"/>
</dbReference>
<feature type="domain" description="PiggyBac transposable element-derived protein" evidence="2">
    <location>
        <begin position="23"/>
        <end position="85"/>
    </location>
</feature>
<dbReference type="EMBL" id="JABDTM020002290">
    <property type="protein sequence ID" value="KAH0822437.1"/>
    <property type="molecule type" value="Genomic_DNA"/>
</dbReference>
<evidence type="ECO:0000256" key="1">
    <source>
        <dbReference type="SAM" id="MobiDB-lite"/>
    </source>
</evidence>
<keyword evidence="4" id="KW-1185">Reference proteome</keyword>
<evidence type="ECO:0000313" key="4">
    <source>
        <dbReference type="Proteomes" id="UP000719412"/>
    </source>
</evidence>
<dbReference type="PANTHER" id="PTHR47272:SF2">
    <property type="entry name" value="PIGGYBAC TRANSPOSABLE ELEMENT-DERIVED PROTEIN 3-LIKE"/>
    <property type="match status" value="1"/>
</dbReference>
<comment type="caution">
    <text evidence="3">The sequence shown here is derived from an EMBL/GenBank/DDBJ whole genome shotgun (WGS) entry which is preliminary data.</text>
</comment>
<gene>
    <name evidence="3" type="ORF">GEV33_000354</name>
</gene>
<feature type="region of interest" description="Disordered" evidence="1">
    <location>
        <begin position="1"/>
        <end position="26"/>
    </location>
</feature>
<dbReference type="Proteomes" id="UP000719412">
    <property type="component" value="Unassembled WGS sequence"/>
</dbReference>
<dbReference type="PANTHER" id="PTHR47272">
    <property type="entry name" value="DDE_TNP_1_7 DOMAIN-CONTAINING PROTEIN"/>
    <property type="match status" value="1"/>
</dbReference>
<protein>
    <recommendedName>
        <fullName evidence="2">PiggyBac transposable element-derived protein domain-containing protein</fullName>
    </recommendedName>
</protein>
<organism evidence="3 4">
    <name type="scientific">Tenebrio molitor</name>
    <name type="common">Yellow mealworm beetle</name>
    <dbReference type="NCBI Taxonomy" id="7067"/>
    <lineage>
        <taxon>Eukaryota</taxon>
        <taxon>Metazoa</taxon>
        <taxon>Ecdysozoa</taxon>
        <taxon>Arthropoda</taxon>
        <taxon>Hexapoda</taxon>
        <taxon>Insecta</taxon>
        <taxon>Pterygota</taxon>
        <taxon>Neoptera</taxon>
        <taxon>Endopterygota</taxon>
        <taxon>Coleoptera</taxon>
        <taxon>Polyphaga</taxon>
        <taxon>Cucujiformia</taxon>
        <taxon>Tenebrionidae</taxon>
        <taxon>Tenebrio</taxon>
    </lineage>
</organism>
<feature type="compositionally biased region" description="Basic and acidic residues" evidence="1">
    <location>
        <begin position="135"/>
        <end position="163"/>
    </location>
</feature>
<evidence type="ECO:0000259" key="2">
    <source>
        <dbReference type="Pfam" id="PF13843"/>
    </source>
</evidence>
<dbReference type="InterPro" id="IPR029526">
    <property type="entry name" value="PGBD"/>
</dbReference>
<accession>A0A8J6HXP3</accession>
<reference evidence="3" key="2">
    <citation type="submission" date="2021-08" db="EMBL/GenBank/DDBJ databases">
        <authorList>
            <person name="Eriksson T."/>
        </authorList>
    </citation>
    <scope>NUCLEOTIDE SEQUENCE</scope>
    <source>
        <strain evidence="3">Stoneville</strain>
        <tissue evidence="3">Whole head</tissue>
    </source>
</reference>
<proteinExistence type="predicted"/>
<evidence type="ECO:0000313" key="3">
    <source>
        <dbReference type="EMBL" id="KAH0822437.1"/>
    </source>
</evidence>
<dbReference type="AlphaFoldDB" id="A0A8J6HXP3"/>
<sequence length="163" mass="18907">MTSSQKVAGNNGTTQPLGKAKRYNRKERKSVLVPQPKVIFDYNQQMEGVDLHDNGIANYRIRVRGKKWWWPLLINLIDSVIVNAWKIHGLANKEKMTQLQFRSYLAMTLMKFEGTETQEEKQICDIEETVNQESTHLDYGRPSKDSLPNERAKPEGYKAPREK</sequence>
<name>A0A8J6HXP3_TENMO</name>
<feature type="compositionally biased region" description="Polar residues" evidence="1">
    <location>
        <begin position="1"/>
        <end position="16"/>
    </location>
</feature>
<reference evidence="3" key="1">
    <citation type="journal article" date="2020" name="J Insects Food Feed">
        <title>The yellow mealworm (Tenebrio molitor) genome: a resource for the emerging insects as food and feed industry.</title>
        <authorList>
            <person name="Eriksson T."/>
            <person name="Andere A."/>
            <person name="Kelstrup H."/>
            <person name="Emery V."/>
            <person name="Picard C."/>
        </authorList>
    </citation>
    <scope>NUCLEOTIDE SEQUENCE</scope>
    <source>
        <strain evidence="3">Stoneville</strain>
        <tissue evidence="3">Whole head</tissue>
    </source>
</reference>